<name>A0AAP9NQ91_9GAMM</name>
<keyword evidence="2" id="KW-1185">Reference proteome</keyword>
<dbReference type="AlphaFoldDB" id="A0AAP9NQ91"/>
<protein>
    <recommendedName>
        <fullName evidence="3">Serine protease</fullName>
    </recommendedName>
</protein>
<dbReference type="PANTHER" id="PTHR35984:SF1">
    <property type="entry name" value="PERIPLASMIC SERINE PROTEASE"/>
    <property type="match status" value="1"/>
</dbReference>
<proteinExistence type="predicted"/>
<accession>A0AAP9NQ91</accession>
<sequence>MPNFTQIIEEMKEAQEQGSENALDSVRRKYIKALSNHTDRNTICYYSSFLKNDQQPNIDITDRDKNYFMATVCGMDSSKGLDLILHTPGGSVTAAESIVHYLNAIFDGDIRAIVPQISMSAGTILACGCKSIVMGKQSNIGPFDPLIQGMSCHNVIDEFQKASDRIKVAPHEQVLWNKIIEKIPPTFLLRCEQAIDMASAIVTKWLTGNMLKDEEDKEVKAEKIVSLLNNPSHTKDHGRHIHMDDAAEMGLKIEKLEDDQQFQDLVLSVHHSFMVTLDNTNISKIVENQIDVCMAIQAK</sequence>
<reference evidence="1 2" key="1">
    <citation type="submission" date="2019-12" db="EMBL/GenBank/DDBJ databases">
        <title>Genome sequencing and assembly of endphytes of Porphyra tenera.</title>
        <authorList>
            <person name="Park J.M."/>
            <person name="Shin R."/>
            <person name="Jo S.H."/>
        </authorList>
    </citation>
    <scope>NUCLEOTIDE SEQUENCE [LARGE SCALE GENOMIC DNA]</scope>
    <source>
        <strain evidence="1 2">GPM3</strain>
    </source>
</reference>
<dbReference type="EMBL" id="CP054580">
    <property type="protein sequence ID" value="QKS26564.1"/>
    <property type="molecule type" value="Genomic_DNA"/>
</dbReference>
<dbReference type="Pfam" id="PF01972">
    <property type="entry name" value="SDH_protease"/>
    <property type="match status" value="1"/>
</dbReference>
<dbReference type="Gene3D" id="3.90.226.10">
    <property type="entry name" value="2-enoyl-CoA Hydratase, Chain A, domain 1"/>
    <property type="match status" value="1"/>
</dbReference>
<dbReference type="InterPro" id="IPR029045">
    <property type="entry name" value="ClpP/crotonase-like_dom_sf"/>
</dbReference>
<dbReference type="InterPro" id="IPR002825">
    <property type="entry name" value="Pept_S49_ser-pept_pro"/>
</dbReference>
<evidence type="ECO:0008006" key="3">
    <source>
        <dbReference type="Google" id="ProtNLM"/>
    </source>
</evidence>
<evidence type="ECO:0000313" key="2">
    <source>
        <dbReference type="Proteomes" id="UP000509761"/>
    </source>
</evidence>
<dbReference type="PANTHER" id="PTHR35984">
    <property type="entry name" value="PERIPLASMIC SERINE PROTEASE"/>
    <property type="match status" value="1"/>
</dbReference>
<evidence type="ECO:0000313" key="1">
    <source>
        <dbReference type="EMBL" id="QKS26564.1"/>
    </source>
</evidence>
<organism evidence="1 2">
    <name type="scientific">Vreelandella titanicae</name>
    <dbReference type="NCBI Taxonomy" id="664683"/>
    <lineage>
        <taxon>Bacteria</taxon>
        <taxon>Pseudomonadati</taxon>
        <taxon>Pseudomonadota</taxon>
        <taxon>Gammaproteobacteria</taxon>
        <taxon>Oceanospirillales</taxon>
        <taxon>Halomonadaceae</taxon>
        <taxon>Vreelandella</taxon>
    </lineage>
</organism>
<gene>
    <name evidence="1" type="ORF">FX987_04373</name>
</gene>
<dbReference type="RefSeq" id="WP_174788374.1">
    <property type="nucleotide sequence ID" value="NZ_CP054580.1"/>
</dbReference>
<dbReference type="Proteomes" id="UP000509761">
    <property type="component" value="Chromosome"/>
</dbReference>
<dbReference type="SUPFAM" id="SSF52096">
    <property type="entry name" value="ClpP/crotonase"/>
    <property type="match status" value="1"/>
</dbReference>
<dbReference type="GO" id="GO:0016020">
    <property type="term" value="C:membrane"/>
    <property type="evidence" value="ECO:0007669"/>
    <property type="project" value="InterPro"/>
</dbReference>